<dbReference type="AlphaFoldDB" id="A0AAD7FIJ3"/>
<dbReference type="GO" id="GO:0003677">
    <property type="term" value="F:DNA binding"/>
    <property type="evidence" value="ECO:0007669"/>
    <property type="project" value="TreeGrafter"/>
</dbReference>
<comment type="caution">
    <text evidence="1">The sequence shown here is derived from an EMBL/GenBank/DDBJ whole genome shotgun (WGS) entry which is preliminary data.</text>
</comment>
<dbReference type="PANTHER" id="PTHR28027">
    <property type="entry name" value="TRANSCRIPTIONAL REGULATOR MIT1"/>
    <property type="match status" value="1"/>
</dbReference>
<dbReference type="Pfam" id="PF09729">
    <property type="entry name" value="Gti1_Pac2"/>
    <property type="match status" value="1"/>
</dbReference>
<evidence type="ECO:0000313" key="2">
    <source>
        <dbReference type="Proteomes" id="UP001221142"/>
    </source>
</evidence>
<dbReference type="EMBL" id="JARKIF010000012">
    <property type="protein sequence ID" value="KAJ7625873.1"/>
    <property type="molecule type" value="Genomic_DNA"/>
</dbReference>
<protein>
    <submittedName>
        <fullName evidence="1">Gti1/Pac2 family-domain-containing protein</fullName>
    </submittedName>
</protein>
<keyword evidence="2" id="KW-1185">Reference proteome</keyword>
<accession>A0AAD7FIJ3</accession>
<name>A0AAD7FIJ3_9AGAR</name>
<reference evidence="1" key="1">
    <citation type="submission" date="2023-03" db="EMBL/GenBank/DDBJ databases">
        <title>Massive genome expansion in bonnet fungi (Mycena s.s.) driven by repeated elements and novel gene families across ecological guilds.</title>
        <authorList>
            <consortium name="Lawrence Berkeley National Laboratory"/>
            <person name="Harder C.B."/>
            <person name="Miyauchi S."/>
            <person name="Viragh M."/>
            <person name="Kuo A."/>
            <person name="Thoen E."/>
            <person name="Andreopoulos B."/>
            <person name="Lu D."/>
            <person name="Skrede I."/>
            <person name="Drula E."/>
            <person name="Henrissat B."/>
            <person name="Morin E."/>
            <person name="Kohler A."/>
            <person name="Barry K."/>
            <person name="LaButti K."/>
            <person name="Morin E."/>
            <person name="Salamov A."/>
            <person name="Lipzen A."/>
            <person name="Mereny Z."/>
            <person name="Hegedus B."/>
            <person name="Baldrian P."/>
            <person name="Stursova M."/>
            <person name="Weitz H."/>
            <person name="Taylor A."/>
            <person name="Grigoriev I.V."/>
            <person name="Nagy L.G."/>
            <person name="Martin F."/>
            <person name="Kauserud H."/>
        </authorList>
    </citation>
    <scope>NUCLEOTIDE SEQUENCE</scope>
    <source>
        <strain evidence="1">9284</strain>
    </source>
</reference>
<sequence length="295" mass="33265">MNRPQIHTSGAPLLLHIRHADDVLVILEAVRQGILPLVTQRLGPGERDALKSGNVFVWEEDQREGGLVRWTDGRKWSQSKVCGDCLLYHEKVDITDQEREAKAKRRVERIFNPGTAIPPPPRNLRPSKSDGLTKQTYSFLVQLPGSSHTRRWHTVSYTLWSERGSLPVIGDYPELRNIRIPGGVFTRSKASDNVNQRQVSGCPDRQARGPNITLAPRRIPRAIVMHQPCGDGATEFGEEGMELPSFNPGRRDTGRQTVLPPITRLSSTSHCRQVLPQSKICPEDRRILDSFKLRL</sequence>
<dbReference type="PANTHER" id="PTHR28027:SF1">
    <property type="entry name" value="CAMP INDEPENDENT REGULATORY PROTEIN (AFU_ORTHOLOGUE AFUA_3G09640)"/>
    <property type="match status" value="1"/>
</dbReference>
<proteinExistence type="predicted"/>
<dbReference type="InterPro" id="IPR018608">
    <property type="entry name" value="Gti1/Pac2"/>
</dbReference>
<gene>
    <name evidence="1" type="ORF">FB45DRAFT_72935</name>
</gene>
<dbReference type="Proteomes" id="UP001221142">
    <property type="component" value="Unassembled WGS sequence"/>
</dbReference>
<evidence type="ECO:0000313" key="1">
    <source>
        <dbReference type="EMBL" id="KAJ7625873.1"/>
    </source>
</evidence>
<organism evidence="1 2">
    <name type="scientific">Roridomyces roridus</name>
    <dbReference type="NCBI Taxonomy" id="1738132"/>
    <lineage>
        <taxon>Eukaryota</taxon>
        <taxon>Fungi</taxon>
        <taxon>Dikarya</taxon>
        <taxon>Basidiomycota</taxon>
        <taxon>Agaricomycotina</taxon>
        <taxon>Agaricomycetes</taxon>
        <taxon>Agaricomycetidae</taxon>
        <taxon>Agaricales</taxon>
        <taxon>Marasmiineae</taxon>
        <taxon>Mycenaceae</taxon>
        <taxon>Roridomyces</taxon>
    </lineage>
</organism>